<keyword evidence="3" id="KW-1185">Reference proteome</keyword>
<sequence>MTSGSSFASRISLSTARARGYCSSFSHALIPAVYLKTSGSSFAPGISLSSARARCHCSPFSHAVIPALQLDDASLQLGLPHLAHQRQRPLPLLALLARAGPSAVGHGDVGFHIRLPHVAQQRHGPLPLLALLARADPSAVGPAGTPLGHRTPPPAARGAAGDGSPDPQHSTPRTHAEERLSAE</sequence>
<dbReference type="Proteomes" id="UP001189429">
    <property type="component" value="Unassembled WGS sequence"/>
</dbReference>
<proteinExistence type="predicted"/>
<comment type="caution">
    <text evidence="2">The sequence shown here is derived from an EMBL/GenBank/DDBJ whole genome shotgun (WGS) entry which is preliminary data.</text>
</comment>
<accession>A0ABN9SS14</accession>
<feature type="compositionally biased region" description="Low complexity" evidence="1">
    <location>
        <begin position="156"/>
        <end position="167"/>
    </location>
</feature>
<protein>
    <submittedName>
        <fullName evidence="2">Uncharacterized protein</fullName>
    </submittedName>
</protein>
<evidence type="ECO:0000313" key="3">
    <source>
        <dbReference type="Proteomes" id="UP001189429"/>
    </source>
</evidence>
<evidence type="ECO:0000313" key="2">
    <source>
        <dbReference type="EMBL" id="CAK0834647.1"/>
    </source>
</evidence>
<reference evidence="2" key="1">
    <citation type="submission" date="2023-10" db="EMBL/GenBank/DDBJ databases">
        <authorList>
            <person name="Chen Y."/>
            <person name="Shah S."/>
            <person name="Dougan E. K."/>
            <person name="Thang M."/>
            <person name="Chan C."/>
        </authorList>
    </citation>
    <scope>NUCLEOTIDE SEQUENCE [LARGE SCALE GENOMIC DNA]</scope>
</reference>
<feature type="compositionally biased region" description="Basic and acidic residues" evidence="1">
    <location>
        <begin position="174"/>
        <end position="183"/>
    </location>
</feature>
<feature type="region of interest" description="Disordered" evidence="1">
    <location>
        <begin position="140"/>
        <end position="183"/>
    </location>
</feature>
<gene>
    <name evidence="2" type="ORF">PCOR1329_LOCUS32020</name>
</gene>
<organism evidence="2 3">
    <name type="scientific">Prorocentrum cordatum</name>
    <dbReference type="NCBI Taxonomy" id="2364126"/>
    <lineage>
        <taxon>Eukaryota</taxon>
        <taxon>Sar</taxon>
        <taxon>Alveolata</taxon>
        <taxon>Dinophyceae</taxon>
        <taxon>Prorocentrales</taxon>
        <taxon>Prorocentraceae</taxon>
        <taxon>Prorocentrum</taxon>
    </lineage>
</organism>
<name>A0ABN9SS14_9DINO</name>
<evidence type="ECO:0000256" key="1">
    <source>
        <dbReference type="SAM" id="MobiDB-lite"/>
    </source>
</evidence>
<dbReference type="EMBL" id="CAUYUJ010012814">
    <property type="protein sequence ID" value="CAK0834647.1"/>
    <property type="molecule type" value="Genomic_DNA"/>
</dbReference>